<dbReference type="Pfam" id="PF04677">
    <property type="entry name" value="CwfJ_C_1"/>
    <property type="match status" value="1"/>
</dbReference>
<feature type="region of interest" description="Disordered" evidence="2">
    <location>
        <begin position="772"/>
        <end position="795"/>
    </location>
</feature>
<feature type="compositionally biased region" description="Basic residues" evidence="2">
    <location>
        <begin position="97"/>
        <end position="109"/>
    </location>
</feature>
<dbReference type="InterPro" id="IPR006768">
    <property type="entry name" value="Cwf19-like_C_dom-1"/>
</dbReference>
<dbReference type="EMBL" id="ML014127">
    <property type="protein sequence ID" value="RKP03212.1"/>
    <property type="molecule type" value="Genomic_DNA"/>
</dbReference>
<feature type="compositionally biased region" description="Low complexity" evidence="2">
    <location>
        <begin position="166"/>
        <end position="182"/>
    </location>
</feature>
<comment type="similarity">
    <text evidence="1">Belongs to the CWF19 family.</text>
</comment>
<evidence type="ECO:0000256" key="2">
    <source>
        <dbReference type="SAM" id="MobiDB-lite"/>
    </source>
</evidence>
<feature type="region of interest" description="Disordered" evidence="2">
    <location>
        <begin position="470"/>
        <end position="492"/>
    </location>
</feature>
<organism evidence="4 5">
    <name type="scientific">Caulochytrium protostelioides</name>
    <dbReference type="NCBI Taxonomy" id="1555241"/>
    <lineage>
        <taxon>Eukaryota</taxon>
        <taxon>Fungi</taxon>
        <taxon>Fungi incertae sedis</taxon>
        <taxon>Chytridiomycota</taxon>
        <taxon>Chytridiomycota incertae sedis</taxon>
        <taxon>Chytridiomycetes</taxon>
        <taxon>Caulochytriales</taxon>
        <taxon>Caulochytriaceae</taxon>
        <taxon>Caulochytrium</taxon>
    </lineage>
</organism>
<feature type="region of interest" description="Disordered" evidence="2">
    <location>
        <begin position="343"/>
        <end position="377"/>
    </location>
</feature>
<dbReference type="PANTHER" id="PTHR12072">
    <property type="entry name" value="CWF19, CELL CYCLE CONTROL PROTEIN"/>
    <property type="match status" value="1"/>
</dbReference>
<gene>
    <name evidence="4" type="ORF">CXG81DRAFT_17268</name>
</gene>
<dbReference type="GO" id="GO:0000398">
    <property type="term" value="P:mRNA splicing, via spliceosome"/>
    <property type="evidence" value="ECO:0007669"/>
    <property type="project" value="TreeGrafter"/>
</dbReference>
<keyword evidence="5" id="KW-1185">Reference proteome</keyword>
<feature type="compositionally biased region" description="Basic and acidic residues" evidence="2">
    <location>
        <begin position="255"/>
        <end position="271"/>
    </location>
</feature>
<dbReference type="InterPro" id="IPR036265">
    <property type="entry name" value="HIT-like_sf"/>
</dbReference>
<dbReference type="PANTHER" id="PTHR12072:SF5">
    <property type="entry name" value="CWF19-LIKE PROTEIN 2"/>
    <property type="match status" value="1"/>
</dbReference>
<name>A0A4P9XCQ7_9FUNG</name>
<evidence type="ECO:0000256" key="1">
    <source>
        <dbReference type="ARBA" id="ARBA00006795"/>
    </source>
</evidence>
<dbReference type="InterPro" id="IPR040194">
    <property type="entry name" value="Cwf19-like"/>
</dbReference>
<feature type="compositionally biased region" description="Low complexity" evidence="2">
    <location>
        <begin position="227"/>
        <end position="237"/>
    </location>
</feature>
<dbReference type="Proteomes" id="UP000274922">
    <property type="component" value="Unassembled WGS sequence"/>
</dbReference>
<reference evidence="5" key="1">
    <citation type="journal article" date="2018" name="Nat. Microbiol.">
        <title>Leveraging single-cell genomics to expand the fungal tree of life.</title>
        <authorList>
            <person name="Ahrendt S.R."/>
            <person name="Quandt C.A."/>
            <person name="Ciobanu D."/>
            <person name="Clum A."/>
            <person name="Salamov A."/>
            <person name="Andreopoulos B."/>
            <person name="Cheng J.F."/>
            <person name="Woyke T."/>
            <person name="Pelin A."/>
            <person name="Henrissat B."/>
            <person name="Reynolds N.K."/>
            <person name="Benny G.L."/>
            <person name="Smith M.E."/>
            <person name="James T.Y."/>
            <person name="Grigoriev I.V."/>
        </authorList>
    </citation>
    <scope>NUCLEOTIDE SEQUENCE [LARGE SCALE GENOMIC DNA]</scope>
    <source>
        <strain evidence="5">ATCC 52028</strain>
    </source>
</reference>
<feature type="compositionally biased region" description="Basic and acidic residues" evidence="2">
    <location>
        <begin position="36"/>
        <end position="56"/>
    </location>
</feature>
<feature type="compositionally biased region" description="Basic and acidic residues" evidence="2">
    <location>
        <begin position="110"/>
        <end position="135"/>
    </location>
</feature>
<feature type="compositionally biased region" description="Basic and acidic residues" evidence="2">
    <location>
        <begin position="65"/>
        <end position="77"/>
    </location>
</feature>
<dbReference type="SUPFAM" id="SSF54197">
    <property type="entry name" value="HIT-like"/>
    <property type="match status" value="1"/>
</dbReference>
<dbReference type="OrthoDB" id="2113965at2759"/>
<accession>A0A4P9XCQ7</accession>
<evidence type="ECO:0000259" key="3">
    <source>
        <dbReference type="Pfam" id="PF04677"/>
    </source>
</evidence>
<dbReference type="Gene3D" id="3.30.428.10">
    <property type="entry name" value="HIT-like"/>
    <property type="match status" value="1"/>
</dbReference>
<evidence type="ECO:0000313" key="4">
    <source>
        <dbReference type="EMBL" id="RKP03212.1"/>
    </source>
</evidence>
<sequence length="929" mass="100286">MSASHGGGSRQAAPDAAARPVRDSVSASRRPPASELSRDRSSELARDAARNDDRAQRSHPHRRSSRDAQADVSERRSASSRKRHRHDDDDNDDDTHRRRHRHDSSHRRRAADAPRDRSDPSAAERRHDATEGDARPRRHAQARSHRSSGESRRDGRHRHRHRRRSSSSSSSSSSSLSSRSCSPNVRAERDRDPSKQSAKRGPPEAPPLPPSQLPQAVLTGAPAVRGPTPATEATAPPSHWLLDAGTMDAVLSAGPKREKPESAAAQRRRDAQATSDSYARSKELNPVMAGPHGLSLEEASARTMRIRQLNDIEAAARGDTKALFRLALQTFGSEDALRDVVRERAAEQASDPSARPGLRGSGRTLPPAPAVVSPRATASRAATATTVLAKTAPVALPTLEAIAAMNAQLNMLNGDLLRAQLTGDGDAAAITQAIGRLTAQRDASAQLRETTVLPHVASTGRMASLDVVGDGAQSAVPDGAGRRGHRRRTQAPDAVAARDADLTIAELALLERTTDRDRFDREFAAQLGTLPMSGRGPDLELMDDQANALAARTVVSSKQQRQAAINDYQKLQRILETCDLCKSLHPAGPAESASRAPGPVGPRVIAQGAHVVLAVPHGVPYSPFHCLIYPREHTSSLLRLDEDAWQEVRNFQKCLIRMADAGLPLPQHNEGAAADQASWFAPSAAPAPGRRHAAHPSPNAAYLQDVSDVAPHPCSMLFIECTISRTPLHLQHAVMIALPVPPAVADDAPVRFREGFQSLALADASATVRVMPTTGSAQPDPARTPQGASSAPRPFRDTLVPDLPYFHVWLGFREGLAHVLETTSTSARSGSQRRSARGADQGFQMDLLLDDGDLGGEDVDDVAQFTYFWQEVLSEPLGVSPFVYRQLGSLREGGRRAAIRTLTTRELDAQAALFAKYWKPFDWTLPSQG</sequence>
<dbReference type="GO" id="GO:0071014">
    <property type="term" value="C:post-mRNA release spliceosomal complex"/>
    <property type="evidence" value="ECO:0007669"/>
    <property type="project" value="TreeGrafter"/>
</dbReference>
<protein>
    <recommendedName>
        <fullName evidence="3">Cwf19-like C-terminal domain-containing protein</fullName>
    </recommendedName>
</protein>
<feature type="compositionally biased region" description="Basic residues" evidence="2">
    <location>
        <begin position="136"/>
        <end position="146"/>
    </location>
</feature>
<dbReference type="STRING" id="1555241.A0A4P9XCQ7"/>
<feature type="region of interest" description="Disordered" evidence="2">
    <location>
        <begin position="1"/>
        <end position="292"/>
    </location>
</feature>
<evidence type="ECO:0000313" key="5">
    <source>
        <dbReference type="Proteomes" id="UP000274922"/>
    </source>
</evidence>
<feature type="compositionally biased region" description="Basic residues" evidence="2">
    <location>
        <begin position="154"/>
        <end position="165"/>
    </location>
</feature>
<feature type="domain" description="Cwf19-like C-terminal" evidence="3">
    <location>
        <begin position="604"/>
        <end position="660"/>
    </location>
</feature>
<proteinExistence type="inferred from homology"/>
<dbReference type="AlphaFoldDB" id="A0A4P9XCQ7"/>
<feature type="compositionally biased region" description="Pro residues" evidence="2">
    <location>
        <begin position="203"/>
        <end position="212"/>
    </location>
</feature>